<dbReference type="InterPro" id="IPR006311">
    <property type="entry name" value="TAT_signal"/>
</dbReference>
<organism evidence="3 4">
    <name type="scientific">Candidatus Avipropionibacterium avicola</name>
    <dbReference type="NCBI Taxonomy" id="2840701"/>
    <lineage>
        <taxon>Bacteria</taxon>
        <taxon>Bacillati</taxon>
        <taxon>Actinomycetota</taxon>
        <taxon>Actinomycetes</taxon>
        <taxon>Propionibacteriales</taxon>
        <taxon>Propionibacteriaceae</taxon>
        <taxon>Propionibacteriaceae incertae sedis</taxon>
        <taxon>Candidatus Avipropionibacterium</taxon>
    </lineage>
</organism>
<feature type="region of interest" description="Disordered" evidence="1">
    <location>
        <begin position="31"/>
        <end position="68"/>
    </location>
</feature>
<reference evidence="3" key="2">
    <citation type="journal article" date="2021" name="PeerJ">
        <title>Extensive microbial diversity within the chicken gut microbiome revealed by metagenomics and culture.</title>
        <authorList>
            <person name="Gilroy R."/>
            <person name="Ravi A."/>
            <person name="Getino M."/>
            <person name="Pursley I."/>
            <person name="Horton D.L."/>
            <person name="Alikhan N.F."/>
            <person name="Baker D."/>
            <person name="Gharbi K."/>
            <person name="Hall N."/>
            <person name="Watson M."/>
            <person name="Adriaenssens E.M."/>
            <person name="Foster-Nyarko E."/>
            <person name="Jarju S."/>
            <person name="Secka A."/>
            <person name="Antonio M."/>
            <person name="Oren A."/>
            <person name="Chaudhuri R.R."/>
            <person name="La Ragione R."/>
            <person name="Hildebrand F."/>
            <person name="Pallen M.J."/>
        </authorList>
    </citation>
    <scope>NUCLEOTIDE SEQUENCE</scope>
    <source>
        <strain evidence="3">ChiGjej1B1-24693</strain>
    </source>
</reference>
<evidence type="ECO:0000256" key="1">
    <source>
        <dbReference type="SAM" id="MobiDB-lite"/>
    </source>
</evidence>
<evidence type="ECO:0000313" key="3">
    <source>
        <dbReference type="EMBL" id="HIT76303.1"/>
    </source>
</evidence>
<comment type="caution">
    <text evidence="3">The sequence shown here is derived from an EMBL/GenBank/DDBJ whole genome shotgun (WGS) entry which is preliminary data.</text>
</comment>
<gene>
    <name evidence="3" type="ORF">IAA98_12020</name>
</gene>
<evidence type="ECO:0000313" key="4">
    <source>
        <dbReference type="Proteomes" id="UP000886842"/>
    </source>
</evidence>
<dbReference type="AlphaFoldDB" id="A0A9D1H0E2"/>
<dbReference type="Proteomes" id="UP000886842">
    <property type="component" value="Unassembled WGS sequence"/>
</dbReference>
<feature type="compositionally biased region" description="Gly residues" evidence="1">
    <location>
        <begin position="32"/>
        <end position="49"/>
    </location>
</feature>
<evidence type="ECO:0000256" key="2">
    <source>
        <dbReference type="SAM" id="SignalP"/>
    </source>
</evidence>
<dbReference type="SUPFAM" id="SSF53850">
    <property type="entry name" value="Periplasmic binding protein-like II"/>
    <property type="match status" value="1"/>
</dbReference>
<name>A0A9D1H0E2_9ACTN</name>
<dbReference type="PROSITE" id="PS51318">
    <property type="entry name" value="TAT"/>
    <property type="match status" value="1"/>
</dbReference>
<dbReference type="Gene3D" id="3.40.190.10">
    <property type="entry name" value="Periplasmic binding protein-like II"/>
    <property type="match status" value="3"/>
</dbReference>
<feature type="signal peptide" evidence="2">
    <location>
        <begin position="1"/>
        <end position="22"/>
    </location>
</feature>
<feature type="chain" id="PRO_5038402837" evidence="2">
    <location>
        <begin position="23"/>
        <end position="548"/>
    </location>
</feature>
<reference evidence="3" key="1">
    <citation type="submission" date="2020-10" db="EMBL/GenBank/DDBJ databases">
        <authorList>
            <person name="Gilroy R."/>
        </authorList>
    </citation>
    <scope>NUCLEOTIDE SEQUENCE</scope>
    <source>
        <strain evidence="3">ChiGjej1B1-24693</strain>
    </source>
</reference>
<sequence>MDKHNRVSRRLVLGGLAGTAGAAALAACSPEGGSGGSGGGGNGGGGGSDGWTPPNFVPFEGVEPDLPGTEDGVSPAFFSYPNPPMDREGFPLPQTDDVTALLQGVPPPTAPDQNPAYEVFRAQAGNKMAATTITSADYLNRYQVVLASDDIPDFVQMSTVPQFPKLLESTFTDLTDILGGDGVEKYPGLANIPTPTWDIPKVNGRLWGIAQPRPPAGRILSARGDLLAEKGIDKNPDINSGEDFVDLLAELTDRGNNQFAMGADPAGWLLPGLLEMMEAPNDWALEGDTYVSVNESPQMAEALNEGAKIIKAGYLHPNSFSDPSQNATWWNGGVTSMYFQAFTGWGVFARGNPDWDLGYVRLPKWGGGGKAPLWKSVAGYGAFIAIKKQSSDERLEELLKLADFVASPFGTQQFLDVNYGAEGTHYEMKDGNPEFLPDQSANIVAGWGYLGGNSQAILFVPGQDELVQAQHEYLTETIPTGVSSAALGLYSETAVSKGSSWNQRLTDMKREVLRGAKSVSDWEKLVADWKSAVGEAIAGEYAEAAAAG</sequence>
<protein>
    <submittedName>
        <fullName evidence="3">Extracellular solute-binding protein</fullName>
    </submittedName>
</protein>
<keyword evidence="2" id="KW-0732">Signal</keyword>
<dbReference type="EMBL" id="DVLP01000353">
    <property type="protein sequence ID" value="HIT76303.1"/>
    <property type="molecule type" value="Genomic_DNA"/>
</dbReference>
<accession>A0A9D1H0E2</accession>
<proteinExistence type="predicted"/>
<dbReference type="PROSITE" id="PS51257">
    <property type="entry name" value="PROKAR_LIPOPROTEIN"/>
    <property type="match status" value="1"/>
</dbReference>